<sequence>MADVLRERWRTPNVTRNGRNGQKQYGVDIYGSAAHLPHGGLAGAQCKNTDTLSFAVVEECVSDAEAFEPKIAELLVCTTAPRDANVQREVRLLDQKRAQAGQFRVHLLCWEDLSLELAGHPRLLAKHFPAWSRLDGQDEQPSLSLLWDFNGSATNAVLLDAVPRRLLDLRAAAVPFSEAELAKGDLSPDEVERANLYNAAVENMLQEEANKERWRKHKAQERYERFGVKVGVRLENDRALAEDVVGTMMFPQEFEIWAAGEQPQRHEGVKFPARPNIGAARRIAEKLALMDPLRGRKFPAIAFPMAGPIHVRLVPDWARLRVSGSEVSFSVDRIAPRRVLTLSDEDAITIVPPDRPGEYEVKWRVDAENLRGPTEGVLKLVVR</sequence>
<dbReference type="EMBL" id="JAXIVS010000009">
    <property type="protein sequence ID" value="MDY7229841.1"/>
    <property type="molecule type" value="Genomic_DNA"/>
</dbReference>
<keyword evidence="2" id="KW-1185">Reference proteome</keyword>
<accession>A0ABU5H950</accession>
<dbReference type="Proteomes" id="UP001291309">
    <property type="component" value="Unassembled WGS sequence"/>
</dbReference>
<reference evidence="1 2" key="1">
    <citation type="submission" date="2023-12" db="EMBL/GenBank/DDBJ databases">
        <title>the genome sequence of Hyalangium sp. s54d21.</title>
        <authorList>
            <person name="Zhang X."/>
        </authorList>
    </citation>
    <scope>NUCLEOTIDE SEQUENCE [LARGE SCALE GENOMIC DNA]</scope>
    <source>
        <strain evidence="2">s54d21</strain>
    </source>
</reference>
<dbReference type="RefSeq" id="WP_321548561.1">
    <property type="nucleotide sequence ID" value="NZ_JAXIVS010000009.1"/>
</dbReference>
<name>A0ABU5H950_9BACT</name>
<gene>
    <name evidence="1" type="ORF">SYV04_25840</name>
</gene>
<protein>
    <submittedName>
        <fullName evidence="1">Uncharacterized protein</fullName>
    </submittedName>
</protein>
<proteinExistence type="predicted"/>
<evidence type="ECO:0000313" key="1">
    <source>
        <dbReference type="EMBL" id="MDY7229841.1"/>
    </source>
</evidence>
<comment type="caution">
    <text evidence="1">The sequence shown here is derived from an EMBL/GenBank/DDBJ whole genome shotgun (WGS) entry which is preliminary data.</text>
</comment>
<evidence type="ECO:0000313" key="2">
    <source>
        <dbReference type="Proteomes" id="UP001291309"/>
    </source>
</evidence>
<organism evidence="1 2">
    <name type="scientific">Hyalangium rubrum</name>
    <dbReference type="NCBI Taxonomy" id="3103134"/>
    <lineage>
        <taxon>Bacteria</taxon>
        <taxon>Pseudomonadati</taxon>
        <taxon>Myxococcota</taxon>
        <taxon>Myxococcia</taxon>
        <taxon>Myxococcales</taxon>
        <taxon>Cystobacterineae</taxon>
        <taxon>Archangiaceae</taxon>
        <taxon>Hyalangium</taxon>
    </lineage>
</organism>